<gene>
    <name evidence="1" type="ORF">KYD98_13550</name>
</gene>
<dbReference type="RefSeq" id="WP_219780581.1">
    <property type="nucleotide sequence ID" value="NZ_JAHXPT010000011.1"/>
</dbReference>
<evidence type="ECO:0000313" key="1">
    <source>
        <dbReference type="EMBL" id="MBW6411118.1"/>
    </source>
</evidence>
<comment type="caution">
    <text evidence="1">The sequence shown here is derived from an EMBL/GenBank/DDBJ whole genome shotgun (WGS) entry which is preliminary data.</text>
</comment>
<reference evidence="1 2" key="1">
    <citation type="submission" date="2021-07" db="EMBL/GenBank/DDBJ databases">
        <title>Clostridium weizhouense sp. nov., an anaerobic bacterium isolated from activated sludge of Petroleum wastewater.</title>
        <authorList>
            <person name="Li Q."/>
        </authorList>
    </citation>
    <scope>NUCLEOTIDE SEQUENCE [LARGE SCALE GENOMIC DNA]</scope>
    <source>
        <strain evidence="1 2">YB-6</strain>
    </source>
</reference>
<name>A0ABS7ASQ7_9CLOT</name>
<evidence type="ECO:0000313" key="2">
    <source>
        <dbReference type="Proteomes" id="UP001519921"/>
    </source>
</evidence>
<dbReference type="Proteomes" id="UP001519921">
    <property type="component" value="Unassembled WGS sequence"/>
</dbReference>
<protein>
    <submittedName>
        <fullName evidence="1">Uncharacterized protein</fullName>
    </submittedName>
</protein>
<keyword evidence="2" id="KW-1185">Reference proteome</keyword>
<organism evidence="1 2">
    <name type="scientific">Clostridium weizhouense</name>
    <dbReference type="NCBI Taxonomy" id="2859781"/>
    <lineage>
        <taxon>Bacteria</taxon>
        <taxon>Bacillati</taxon>
        <taxon>Bacillota</taxon>
        <taxon>Clostridia</taxon>
        <taxon>Eubacteriales</taxon>
        <taxon>Clostridiaceae</taxon>
        <taxon>Clostridium</taxon>
    </lineage>
</organism>
<sequence length="68" mass="7713">MKGFIIDSTFKEDVIVGLNDFNTIVPCNNLSYKTKNGQKIQLSTVSSNYISHANKSTKYNTYNLVDYL</sequence>
<dbReference type="EMBL" id="JAHXPT010000011">
    <property type="protein sequence ID" value="MBW6411118.1"/>
    <property type="molecule type" value="Genomic_DNA"/>
</dbReference>
<proteinExistence type="predicted"/>
<accession>A0ABS7ASQ7</accession>